<reference evidence="8" key="1">
    <citation type="submission" date="2019-08" db="EMBL/GenBank/DDBJ databases">
        <authorList>
            <person name="Kucharzyk K."/>
            <person name="Murdoch R.W."/>
            <person name="Higgins S."/>
            <person name="Loffler F."/>
        </authorList>
    </citation>
    <scope>NUCLEOTIDE SEQUENCE</scope>
</reference>
<dbReference type="PANTHER" id="PTHR30026:SF20">
    <property type="entry name" value="OUTER MEMBRANE PROTEIN TOLC"/>
    <property type="match status" value="1"/>
</dbReference>
<feature type="coiled-coil region" evidence="7">
    <location>
        <begin position="331"/>
        <end position="390"/>
    </location>
</feature>
<protein>
    <recommendedName>
        <fullName evidence="9">Outer membrane protein TolC</fullName>
    </recommendedName>
</protein>
<dbReference type="EMBL" id="VSSQ01000851">
    <property type="protein sequence ID" value="MPM02191.1"/>
    <property type="molecule type" value="Genomic_DNA"/>
</dbReference>
<evidence type="ECO:0000256" key="7">
    <source>
        <dbReference type="SAM" id="Coils"/>
    </source>
</evidence>
<dbReference type="GO" id="GO:1990281">
    <property type="term" value="C:efflux pump complex"/>
    <property type="evidence" value="ECO:0007669"/>
    <property type="project" value="TreeGrafter"/>
</dbReference>
<dbReference type="Gene3D" id="1.20.1600.10">
    <property type="entry name" value="Outer membrane efflux proteins (OEP)"/>
    <property type="match status" value="1"/>
</dbReference>
<evidence type="ECO:0000256" key="6">
    <source>
        <dbReference type="ARBA" id="ARBA00023237"/>
    </source>
</evidence>
<keyword evidence="5" id="KW-0472">Membrane</keyword>
<evidence type="ECO:0000313" key="8">
    <source>
        <dbReference type="EMBL" id="MPM02191.1"/>
    </source>
</evidence>
<comment type="subcellular location">
    <subcellularLocation>
        <location evidence="1">Cell outer membrane</location>
    </subcellularLocation>
</comment>
<evidence type="ECO:0008006" key="9">
    <source>
        <dbReference type="Google" id="ProtNLM"/>
    </source>
</evidence>
<keyword evidence="3" id="KW-1134">Transmembrane beta strand</keyword>
<name>A0A644WFD2_9ZZZZ</name>
<keyword evidence="7" id="KW-0175">Coiled coil</keyword>
<evidence type="ECO:0000256" key="4">
    <source>
        <dbReference type="ARBA" id="ARBA00022692"/>
    </source>
</evidence>
<dbReference type="InterPro" id="IPR003423">
    <property type="entry name" value="OMP_efflux"/>
</dbReference>
<dbReference type="PANTHER" id="PTHR30026">
    <property type="entry name" value="OUTER MEMBRANE PROTEIN TOLC"/>
    <property type="match status" value="1"/>
</dbReference>
<sequence>MTTKFKTFSLAIAFALITPLSAQNSRNIEYLTLEGCIERALEANYSIIISGNNLEISRNNVTLAPFLPTISASSRQSANSGVQRNINEAGDRVKSTASGNSVINGANLNWRLFDGLSMFATRDKQEELLRQGEYNFRAVSENLVMKISSQYFNIISLQNRFKLLNEVASISKERYEQALIKYNIGSGSGLEQMQAKIYLNSDSSSLLQATENIKNAYIELFKLMNIPLDSKYAIKDTIISEPQLDVAHLLSNADKNNTTLLALRAGEEVARLDTRIAKASRYPVIDLSAGYNYNFNQSGYYPSRYNESNGLNWGFSLSVPIFSGNEINRRVKNATIQQENARLTYEQERQELMSELHQLYNIYQYHLRMIEFEEENREAALLNLEAARERYRLGSLSGIEFRDIQLSYLNSADRRLNAIYQAKISEITLHLMAGELFN</sequence>
<dbReference type="AlphaFoldDB" id="A0A644WFD2"/>
<organism evidence="8">
    <name type="scientific">bioreactor metagenome</name>
    <dbReference type="NCBI Taxonomy" id="1076179"/>
    <lineage>
        <taxon>unclassified sequences</taxon>
        <taxon>metagenomes</taxon>
        <taxon>ecological metagenomes</taxon>
    </lineage>
</organism>
<dbReference type="SUPFAM" id="SSF56954">
    <property type="entry name" value="Outer membrane efflux proteins (OEP)"/>
    <property type="match status" value="1"/>
</dbReference>
<evidence type="ECO:0000256" key="2">
    <source>
        <dbReference type="ARBA" id="ARBA00022448"/>
    </source>
</evidence>
<dbReference type="GO" id="GO:0015562">
    <property type="term" value="F:efflux transmembrane transporter activity"/>
    <property type="evidence" value="ECO:0007669"/>
    <property type="project" value="InterPro"/>
</dbReference>
<comment type="caution">
    <text evidence="8">The sequence shown here is derived from an EMBL/GenBank/DDBJ whole genome shotgun (WGS) entry which is preliminary data.</text>
</comment>
<keyword evidence="2" id="KW-0813">Transport</keyword>
<keyword evidence="4" id="KW-0812">Transmembrane</keyword>
<keyword evidence="6" id="KW-0998">Cell outer membrane</keyword>
<evidence type="ECO:0000256" key="3">
    <source>
        <dbReference type="ARBA" id="ARBA00022452"/>
    </source>
</evidence>
<dbReference type="GO" id="GO:0009279">
    <property type="term" value="C:cell outer membrane"/>
    <property type="evidence" value="ECO:0007669"/>
    <property type="project" value="UniProtKB-SubCell"/>
</dbReference>
<gene>
    <name evidence="8" type="ORF">SDC9_48436</name>
</gene>
<dbReference type="GO" id="GO:0015288">
    <property type="term" value="F:porin activity"/>
    <property type="evidence" value="ECO:0007669"/>
    <property type="project" value="TreeGrafter"/>
</dbReference>
<accession>A0A644WFD2</accession>
<proteinExistence type="predicted"/>
<evidence type="ECO:0000256" key="1">
    <source>
        <dbReference type="ARBA" id="ARBA00004442"/>
    </source>
</evidence>
<dbReference type="InterPro" id="IPR051906">
    <property type="entry name" value="TolC-like"/>
</dbReference>
<dbReference type="Pfam" id="PF02321">
    <property type="entry name" value="OEP"/>
    <property type="match status" value="2"/>
</dbReference>
<evidence type="ECO:0000256" key="5">
    <source>
        <dbReference type="ARBA" id="ARBA00023136"/>
    </source>
</evidence>